<dbReference type="KEGG" id="aup:AsAng_0029070"/>
<reference evidence="1" key="1">
    <citation type="submission" date="2022-09" db="EMBL/GenBank/DDBJ databases">
        <title>Aureispira anguillicida sp. nov., isolated from Leptocephalus of Japanese eel Anguilla japonica.</title>
        <authorList>
            <person name="Yuasa K."/>
            <person name="Mekata T."/>
            <person name="Ikunari K."/>
        </authorList>
    </citation>
    <scope>NUCLEOTIDE SEQUENCE</scope>
    <source>
        <strain evidence="1">EL160426</strain>
    </source>
</reference>
<protein>
    <submittedName>
        <fullName evidence="1">Uncharacterized protein</fullName>
    </submittedName>
</protein>
<sequence>MCGLKKWSKVFMLYNIFPLKVQRCKLNTKKATNFLSYKYLTKGIVFRLEQ</sequence>
<evidence type="ECO:0000313" key="2">
    <source>
        <dbReference type="Proteomes" id="UP001060919"/>
    </source>
</evidence>
<dbReference type="Proteomes" id="UP001060919">
    <property type="component" value="Chromosome"/>
</dbReference>
<accession>A0A916DTY0</accession>
<gene>
    <name evidence="1" type="ORF">AsAng_0029070</name>
</gene>
<evidence type="ECO:0000313" key="1">
    <source>
        <dbReference type="EMBL" id="BDS12192.1"/>
    </source>
</evidence>
<dbReference type="AlphaFoldDB" id="A0A916DTY0"/>
<keyword evidence="2" id="KW-1185">Reference proteome</keyword>
<proteinExistence type="predicted"/>
<dbReference type="EMBL" id="AP026867">
    <property type="protein sequence ID" value="BDS12192.1"/>
    <property type="molecule type" value="Genomic_DNA"/>
</dbReference>
<name>A0A916DTY0_9BACT</name>
<organism evidence="1 2">
    <name type="scientific">Aureispira anguillae</name>
    <dbReference type="NCBI Taxonomy" id="2864201"/>
    <lineage>
        <taxon>Bacteria</taxon>
        <taxon>Pseudomonadati</taxon>
        <taxon>Bacteroidota</taxon>
        <taxon>Saprospiria</taxon>
        <taxon>Saprospirales</taxon>
        <taxon>Saprospiraceae</taxon>
        <taxon>Aureispira</taxon>
    </lineage>
</organism>